<comment type="cofactor">
    <cofactor evidence="1">
        <name>Mg(2+)</name>
        <dbReference type="ChEBI" id="CHEBI:18420"/>
    </cofactor>
</comment>
<gene>
    <name evidence="9" type="ORF">FOM92_05415</name>
</gene>
<accession>A0A553WJE7</accession>
<reference evidence="9 10" key="1">
    <citation type="submission" date="2019-07" db="EMBL/GenBank/DDBJ databases">
        <authorList>
            <person name="Park M."/>
        </authorList>
    </citation>
    <scope>NUCLEOTIDE SEQUENCE [LARGE SCALE GENOMIC DNA]</scope>
    <source>
        <strain evidence="9 10">KCTC32445</strain>
    </source>
</reference>
<dbReference type="GO" id="GO:0003723">
    <property type="term" value="F:RNA binding"/>
    <property type="evidence" value="ECO:0007669"/>
    <property type="project" value="UniProtKB-KW"/>
</dbReference>
<keyword evidence="6" id="KW-0460">Magnesium</keyword>
<proteinExistence type="predicted"/>
<dbReference type="PANTHER" id="PTHR30001:SF1">
    <property type="entry name" value="RIBONUCLEASE E_G-LIKE PROTEIN, CHLOROPLASTIC"/>
    <property type="match status" value="1"/>
</dbReference>
<dbReference type="OrthoDB" id="7403919at2"/>
<keyword evidence="3" id="KW-0479">Metal-binding</keyword>
<evidence type="ECO:0000313" key="9">
    <source>
        <dbReference type="EMBL" id="TSB04839.1"/>
    </source>
</evidence>
<keyword evidence="7" id="KW-0694">RNA-binding</keyword>
<evidence type="ECO:0000256" key="1">
    <source>
        <dbReference type="ARBA" id="ARBA00001946"/>
    </source>
</evidence>
<evidence type="ECO:0000256" key="5">
    <source>
        <dbReference type="ARBA" id="ARBA00022801"/>
    </source>
</evidence>
<comment type="caution">
    <text evidence="9">The sequence shown here is derived from an EMBL/GenBank/DDBJ whole genome shotgun (WGS) entry which is preliminary data.</text>
</comment>
<evidence type="ECO:0000256" key="3">
    <source>
        <dbReference type="ARBA" id="ARBA00022723"/>
    </source>
</evidence>
<protein>
    <recommendedName>
        <fullName evidence="8">RNA-binding protein AU-1/Ribonuclease E/G domain-containing protein</fullName>
    </recommendedName>
</protein>
<dbReference type="GO" id="GO:0004540">
    <property type="term" value="F:RNA nuclease activity"/>
    <property type="evidence" value="ECO:0007669"/>
    <property type="project" value="InterPro"/>
</dbReference>
<dbReference type="GO" id="GO:0046872">
    <property type="term" value="F:metal ion binding"/>
    <property type="evidence" value="ECO:0007669"/>
    <property type="project" value="UniProtKB-KW"/>
</dbReference>
<dbReference type="InterPro" id="IPR004659">
    <property type="entry name" value="RNase_E/G"/>
</dbReference>
<dbReference type="InterPro" id="IPR019307">
    <property type="entry name" value="RNA-bd_AU-1/RNase_E/G"/>
</dbReference>
<dbReference type="GO" id="GO:0016787">
    <property type="term" value="F:hydrolase activity"/>
    <property type="evidence" value="ECO:0007669"/>
    <property type="project" value="UniProtKB-KW"/>
</dbReference>
<evidence type="ECO:0000313" key="10">
    <source>
        <dbReference type="Proteomes" id="UP000320160"/>
    </source>
</evidence>
<dbReference type="EMBL" id="VKKU01000001">
    <property type="protein sequence ID" value="TSB04839.1"/>
    <property type="molecule type" value="Genomic_DNA"/>
</dbReference>
<evidence type="ECO:0000256" key="7">
    <source>
        <dbReference type="ARBA" id="ARBA00022884"/>
    </source>
</evidence>
<evidence type="ECO:0000256" key="6">
    <source>
        <dbReference type="ARBA" id="ARBA00022842"/>
    </source>
</evidence>
<dbReference type="GO" id="GO:0005737">
    <property type="term" value="C:cytoplasm"/>
    <property type="evidence" value="ECO:0007669"/>
    <property type="project" value="TreeGrafter"/>
</dbReference>
<keyword evidence="5" id="KW-0378">Hydrolase</keyword>
<dbReference type="GO" id="GO:0004519">
    <property type="term" value="F:endonuclease activity"/>
    <property type="evidence" value="ECO:0007669"/>
    <property type="project" value="UniProtKB-KW"/>
</dbReference>
<keyword evidence="10" id="KW-1185">Reference proteome</keyword>
<evidence type="ECO:0000256" key="2">
    <source>
        <dbReference type="ARBA" id="ARBA00022722"/>
    </source>
</evidence>
<dbReference type="PANTHER" id="PTHR30001">
    <property type="entry name" value="RIBONUCLEASE"/>
    <property type="match status" value="1"/>
</dbReference>
<evidence type="ECO:0000256" key="4">
    <source>
        <dbReference type="ARBA" id="ARBA00022759"/>
    </source>
</evidence>
<dbReference type="Pfam" id="PF10150">
    <property type="entry name" value="RNase_E_G"/>
    <property type="match status" value="1"/>
</dbReference>
<keyword evidence="2" id="KW-0540">Nuclease</keyword>
<evidence type="ECO:0000259" key="8">
    <source>
        <dbReference type="Pfam" id="PF10150"/>
    </source>
</evidence>
<name>A0A553WJE7_9SPHN</name>
<dbReference type="AlphaFoldDB" id="A0A553WJE7"/>
<sequence length="330" mass="35889">MIEIWTDTAPGERRAALVENGKIVEIHLQRDLRPILGQQATGRLDRKTPAGGYIIDGSGRELLIRKSVGSSEGAYLSYEITREEIAEPGRLKPAEAKQVESLVAQADPDQLWNRRLAMLAAEAEPEPKILDDLFDVALAGHSVAGNAIVHFQRTKAGLVFDIDGTGDPFALNSAAASEIARLLRLFQIGGMVMIDFVAMESKAKRQEVAEQFDAASAADRRSFERSAINGFGLMQVVRSRPRPSVLDQIFGTSIRALSDETKALWLYRDVARSKGFGIRTVTASTAVATLMLSAEWQTVRAQCERLAGAAVTVIADEKCSGYGHVHVAQS</sequence>
<organism evidence="9 10">
    <name type="scientific">Sphingorhabdus contaminans</name>
    <dbReference type="NCBI Taxonomy" id="1343899"/>
    <lineage>
        <taxon>Bacteria</taxon>
        <taxon>Pseudomonadati</taxon>
        <taxon>Pseudomonadota</taxon>
        <taxon>Alphaproteobacteria</taxon>
        <taxon>Sphingomonadales</taxon>
        <taxon>Sphingomonadaceae</taxon>
        <taxon>Sphingorhabdus</taxon>
    </lineage>
</organism>
<dbReference type="GO" id="GO:0006364">
    <property type="term" value="P:rRNA processing"/>
    <property type="evidence" value="ECO:0007669"/>
    <property type="project" value="TreeGrafter"/>
</dbReference>
<feature type="domain" description="RNA-binding protein AU-1/Ribonuclease E/G" evidence="8">
    <location>
        <begin position="169"/>
        <end position="240"/>
    </location>
</feature>
<dbReference type="RefSeq" id="WP_143775756.1">
    <property type="nucleotide sequence ID" value="NZ_VKKU01000001.1"/>
</dbReference>
<keyword evidence="4" id="KW-0255">Endonuclease</keyword>
<dbReference type="Proteomes" id="UP000320160">
    <property type="component" value="Unassembled WGS sequence"/>
</dbReference>